<evidence type="ECO:0000313" key="2">
    <source>
        <dbReference type="Proteomes" id="UP000290759"/>
    </source>
</evidence>
<dbReference type="AlphaFoldDB" id="A0A4Q2TZ94"/>
<dbReference type="Proteomes" id="UP000290759">
    <property type="component" value="Unassembled WGS sequence"/>
</dbReference>
<dbReference type="OrthoDB" id="1826980at2"/>
<protein>
    <recommendedName>
        <fullName evidence="3">UvrD-like helicase C-terminal domain-containing protein</fullName>
    </recommendedName>
</protein>
<reference evidence="1 2" key="2">
    <citation type="submission" date="2019-02" db="EMBL/GenBank/DDBJ databases">
        <title>'Lichenibacterium ramalinii' gen. nov. sp. nov., 'Lichenibacterium minor' gen. nov. sp. nov.</title>
        <authorList>
            <person name="Pankratov T."/>
        </authorList>
    </citation>
    <scope>NUCLEOTIDE SEQUENCE [LARGE SCALE GENOMIC DNA]</scope>
    <source>
        <strain evidence="1 2">RmlP026</strain>
    </source>
</reference>
<sequence length="64" mass="7395">MRIEGCALELHTTPDDDNPVLQHVMCNLLYTGVTRVKRLVGQQYAVRNGDQRRRWSKLGQWLSA</sequence>
<name>A0A4Q2TZ94_9HYPH</name>
<accession>A0A4Q2TZ94</accession>
<dbReference type="EMBL" id="QYBB01000054">
    <property type="protein sequence ID" value="RYC29402.1"/>
    <property type="molecule type" value="Genomic_DNA"/>
</dbReference>
<organism evidence="1 2">
    <name type="scientific">Lichenibacterium minor</name>
    <dbReference type="NCBI Taxonomy" id="2316528"/>
    <lineage>
        <taxon>Bacteria</taxon>
        <taxon>Pseudomonadati</taxon>
        <taxon>Pseudomonadota</taxon>
        <taxon>Alphaproteobacteria</taxon>
        <taxon>Hyphomicrobiales</taxon>
        <taxon>Lichenihabitantaceae</taxon>
        <taxon>Lichenibacterium</taxon>
    </lineage>
</organism>
<proteinExistence type="predicted"/>
<keyword evidence="2" id="KW-1185">Reference proteome</keyword>
<evidence type="ECO:0008006" key="3">
    <source>
        <dbReference type="Google" id="ProtNLM"/>
    </source>
</evidence>
<gene>
    <name evidence="1" type="ORF">D3273_24215</name>
</gene>
<reference evidence="1 2" key="1">
    <citation type="submission" date="2018-12" db="EMBL/GenBank/DDBJ databases">
        <authorList>
            <person name="Grouzdev D.S."/>
            <person name="Krutkina M.S."/>
        </authorList>
    </citation>
    <scope>NUCLEOTIDE SEQUENCE [LARGE SCALE GENOMIC DNA]</scope>
    <source>
        <strain evidence="1 2">RmlP026</strain>
    </source>
</reference>
<evidence type="ECO:0000313" key="1">
    <source>
        <dbReference type="EMBL" id="RYC29402.1"/>
    </source>
</evidence>
<comment type="caution">
    <text evidence="1">The sequence shown here is derived from an EMBL/GenBank/DDBJ whole genome shotgun (WGS) entry which is preliminary data.</text>
</comment>